<organism evidence="2 3">
    <name type="scientific">Schistosoma margrebowiei</name>
    <dbReference type="NCBI Taxonomy" id="48269"/>
    <lineage>
        <taxon>Eukaryota</taxon>
        <taxon>Metazoa</taxon>
        <taxon>Spiralia</taxon>
        <taxon>Lophotrochozoa</taxon>
        <taxon>Platyhelminthes</taxon>
        <taxon>Trematoda</taxon>
        <taxon>Digenea</taxon>
        <taxon>Strigeidida</taxon>
        <taxon>Schistosomatoidea</taxon>
        <taxon>Schistosomatidae</taxon>
        <taxon>Schistosoma</taxon>
    </lineage>
</organism>
<sequence length="226" mass="25323">MEHGSLESFSKFPFESYMGKIRRSVHCGFAAAKQATQAYAEEEDFQSILNQDVADNVTRPESNSSKADVTSPPLPRTSTEVNKPIILKAVTEISSKVDKVIAVCERLAMGVSDGHIEEKDSDAITFPLRTHDELRSLEAALENQKFWDHFNRTNYSISIDRLKVAYLEGNPINVDFPSIQPNDTTPTLITPHSTANIHDDISAVSENELKTTRSGRRVRFPEHLNH</sequence>
<evidence type="ECO:0000256" key="1">
    <source>
        <dbReference type="SAM" id="MobiDB-lite"/>
    </source>
</evidence>
<gene>
    <name evidence="2" type="ORF">SMRZ_LOCUS4632</name>
</gene>
<feature type="compositionally biased region" description="Polar residues" evidence="1">
    <location>
        <begin position="59"/>
        <end position="68"/>
    </location>
</feature>
<evidence type="ECO:0000313" key="2">
    <source>
        <dbReference type="EMBL" id="VDO62456.1"/>
    </source>
</evidence>
<protein>
    <submittedName>
        <fullName evidence="2">Uncharacterized protein</fullName>
    </submittedName>
</protein>
<name>A0A183LLF7_9TREM</name>
<keyword evidence="3" id="KW-1185">Reference proteome</keyword>
<dbReference type="EMBL" id="UZAI01001489">
    <property type="protein sequence ID" value="VDO62456.1"/>
    <property type="molecule type" value="Genomic_DNA"/>
</dbReference>
<dbReference type="Proteomes" id="UP000277204">
    <property type="component" value="Unassembled WGS sequence"/>
</dbReference>
<feature type="region of interest" description="Disordered" evidence="1">
    <location>
        <begin position="56"/>
        <end position="76"/>
    </location>
</feature>
<proteinExistence type="predicted"/>
<accession>A0A183LLF7</accession>
<evidence type="ECO:0000313" key="3">
    <source>
        <dbReference type="Proteomes" id="UP000277204"/>
    </source>
</evidence>
<dbReference type="AlphaFoldDB" id="A0A183LLF7"/>
<reference evidence="2 3" key="1">
    <citation type="submission" date="2018-11" db="EMBL/GenBank/DDBJ databases">
        <authorList>
            <consortium name="Pathogen Informatics"/>
        </authorList>
    </citation>
    <scope>NUCLEOTIDE SEQUENCE [LARGE SCALE GENOMIC DNA]</scope>
    <source>
        <strain evidence="2 3">Zambia</strain>
    </source>
</reference>